<dbReference type="PANTHER" id="PTHR23131:SF4">
    <property type="entry name" value="METALLO-BETA-LACTAMASE SUPERFAMILY POTEIN"/>
    <property type="match status" value="1"/>
</dbReference>
<organism evidence="2 3">
    <name type="scientific">Sulfolobus acidocaldarius (strain ATCC 33909 / DSM 639 / JCM 8929 / NBRC 15157 / NCIMB 11770)</name>
    <dbReference type="NCBI Taxonomy" id="330779"/>
    <lineage>
        <taxon>Archaea</taxon>
        <taxon>Thermoproteota</taxon>
        <taxon>Thermoprotei</taxon>
        <taxon>Sulfolobales</taxon>
        <taxon>Sulfolobaceae</taxon>
        <taxon>Sulfolobus</taxon>
    </lineage>
</organism>
<gene>
    <name evidence="2" type="ordered locus">Saci_1110</name>
</gene>
<dbReference type="AlphaFoldDB" id="Q4J9R8"/>
<dbReference type="CDD" id="cd07725">
    <property type="entry name" value="TTHA1429-like_MBL-fold"/>
    <property type="match status" value="1"/>
</dbReference>
<dbReference type="PANTHER" id="PTHR23131">
    <property type="entry name" value="ENDORIBONUCLEASE LACTB2"/>
    <property type="match status" value="1"/>
</dbReference>
<dbReference type="KEGG" id="sai:Saci_1110"/>
<dbReference type="Gene3D" id="1.10.10.10">
    <property type="entry name" value="Winged helix-like DNA-binding domain superfamily/Winged helix DNA-binding domain"/>
    <property type="match status" value="1"/>
</dbReference>
<evidence type="ECO:0000313" key="3">
    <source>
        <dbReference type="Proteomes" id="UP000001018"/>
    </source>
</evidence>
<reference evidence="2 3" key="1">
    <citation type="journal article" date="2005" name="J. Bacteriol.">
        <title>The genome of Sulfolobus acidocaldarius, a model organism of the Crenarchaeota.</title>
        <authorList>
            <person name="Chen L."/>
            <person name="Brugger K."/>
            <person name="Skovgaard M."/>
            <person name="Redder P."/>
            <person name="She Q."/>
            <person name="Torarinsson E."/>
            <person name="Greve B."/>
            <person name="Awayez M."/>
            <person name="Zibat A."/>
            <person name="Klenk H.-P."/>
            <person name="Garrett R.A."/>
        </authorList>
    </citation>
    <scope>NUCLEOTIDE SEQUENCE [LARGE SCALE GENOMIC DNA]</scope>
    <source>
        <strain evidence="3">ATCC 33909 / DSM 639 / JCM 8929 / NBRC 15157 / NCIMB 11770</strain>
    </source>
</reference>
<dbReference type="InterPro" id="IPR036388">
    <property type="entry name" value="WH-like_DNA-bd_sf"/>
</dbReference>
<keyword evidence="3" id="KW-1185">Reference proteome</keyword>
<dbReference type="Gene3D" id="3.60.15.10">
    <property type="entry name" value="Ribonuclease Z/Hydroxyacylglutathione hydrolase-like"/>
    <property type="match status" value="1"/>
</dbReference>
<feature type="domain" description="Metallo-beta-lactamase" evidence="1">
    <location>
        <begin position="15"/>
        <end position="215"/>
    </location>
</feature>
<sequence>MITTLSLPMPGPLKHINSYVIRDGDDTLLIDTGLPIEDDAVVLKEFIEKSGYPDYVLITHYHPDHIGQARLFKKSRILLNQEELQFITDVIEGVHEREMKDYLLRNGFPENFLQRIFSQRAFFKELLADIEFEGVKDGDKIVIGGNEAEVIWTPGHTVGHSCVKYGENLFCGDHILPNVTPNVSLHAPYDDPLGRYLDSLDKIEKLEINTIYPAHGEPFTNVKERIEEIKQHHFHRLQEIIDILKKKGRASAFEIAMNISWYRKWDELSNFDKQLAMGETMAHIKYLLYRDKIKEINEGTSITYTL</sequence>
<dbReference type="InterPro" id="IPR036866">
    <property type="entry name" value="RibonucZ/Hydroxyglut_hydro"/>
</dbReference>
<dbReference type="SMART" id="SM00849">
    <property type="entry name" value="Lactamase_B"/>
    <property type="match status" value="1"/>
</dbReference>
<proteinExistence type="predicted"/>
<dbReference type="InterPro" id="IPR001279">
    <property type="entry name" value="Metallo-B-lactamas"/>
</dbReference>
<dbReference type="RefSeq" id="WP_011277964.1">
    <property type="nucleotide sequence ID" value="NC_007181.1"/>
</dbReference>
<dbReference type="InterPro" id="IPR050662">
    <property type="entry name" value="Sec-metab_biosynth-thioest"/>
</dbReference>
<evidence type="ECO:0000313" key="2">
    <source>
        <dbReference type="EMBL" id="AAY80462.1"/>
    </source>
</evidence>
<protein>
    <submittedName>
        <fullName evidence="2">Conserved protein</fullName>
    </submittedName>
</protein>
<name>Q4J9R8_SULAC</name>
<accession>Q4J9R8</accession>
<dbReference type="Pfam" id="PF00753">
    <property type="entry name" value="Lactamase_B"/>
    <property type="match status" value="1"/>
</dbReference>
<evidence type="ECO:0000259" key="1">
    <source>
        <dbReference type="SMART" id="SM00849"/>
    </source>
</evidence>
<dbReference type="SUPFAM" id="SSF56281">
    <property type="entry name" value="Metallo-hydrolase/oxidoreductase"/>
    <property type="match status" value="1"/>
</dbReference>
<dbReference type="HOGENOM" id="CLU_048478_0_0_2"/>
<dbReference type="EMBL" id="CP000077">
    <property type="protein sequence ID" value="AAY80462.1"/>
    <property type="molecule type" value="Genomic_DNA"/>
</dbReference>
<dbReference type="Proteomes" id="UP000001018">
    <property type="component" value="Chromosome"/>
</dbReference>
<dbReference type="GeneID" id="14551616"/>
<dbReference type="STRING" id="330779.Saci_1110"/>
<dbReference type="eggNOG" id="arCOG00498">
    <property type="taxonomic scope" value="Archaea"/>
</dbReference>
<dbReference type="PATRIC" id="fig|330779.12.peg.1073"/>